<evidence type="ECO:0000313" key="1">
    <source>
        <dbReference type="EMBL" id="GGA46955.1"/>
    </source>
</evidence>
<protein>
    <submittedName>
        <fullName evidence="1">Uncharacterized protein</fullName>
    </submittedName>
</protein>
<keyword evidence="2" id="KW-1185">Reference proteome</keyword>
<comment type="caution">
    <text evidence="1">The sequence shown here is derived from an EMBL/GenBank/DDBJ whole genome shotgun (WGS) entry which is preliminary data.</text>
</comment>
<sequence>MSNIYVREGAGPDNLDLLMYGRYQCPECGRRVTVPEYMVGLMIPNCIECEVQRGKTVQHDFLETFWDVDQKDHEWEGDW</sequence>
<evidence type="ECO:0000313" key="2">
    <source>
        <dbReference type="Proteomes" id="UP000617979"/>
    </source>
</evidence>
<accession>A0ABQ1GNF9</accession>
<proteinExistence type="predicted"/>
<organism evidence="1 2">
    <name type="scientific">Kroppenstedtia guangzhouensis</name>
    <dbReference type="NCBI Taxonomy" id="1274356"/>
    <lineage>
        <taxon>Bacteria</taxon>
        <taxon>Bacillati</taxon>
        <taxon>Bacillota</taxon>
        <taxon>Bacilli</taxon>
        <taxon>Bacillales</taxon>
        <taxon>Thermoactinomycetaceae</taxon>
        <taxon>Kroppenstedtia</taxon>
    </lineage>
</organism>
<dbReference type="RefSeq" id="WP_009710623.1">
    <property type="nucleotide sequence ID" value="NZ_BMEX01000005.1"/>
</dbReference>
<dbReference type="EMBL" id="BMEX01000005">
    <property type="protein sequence ID" value="GGA46955.1"/>
    <property type="molecule type" value="Genomic_DNA"/>
</dbReference>
<name>A0ABQ1GNF9_9BACL</name>
<reference evidence="2" key="1">
    <citation type="journal article" date="2019" name="Int. J. Syst. Evol. Microbiol.">
        <title>The Global Catalogue of Microorganisms (GCM) 10K type strain sequencing project: providing services to taxonomists for standard genome sequencing and annotation.</title>
        <authorList>
            <consortium name="The Broad Institute Genomics Platform"/>
            <consortium name="The Broad Institute Genome Sequencing Center for Infectious Disease"/>
            <person name="Wu L."/>
            <person name="Ma J."/>
        </authorList>
    </citation>
    <scope>NUCLEOTIDE SEQUENCE [LARGE SCALE GENOMIC DNA]</scope>
    <source>
        <strain evidence="2">CGMCC 1.12404</strain>
    </source>
</reference>
<dbReference type="Proteomes" id="UP000617979">
    <property type="component" value="Unassembled WGS sequence"/>
</dbReference>
<gene>
    <name evidence="1" type="ORF">GCM10007416_20170</name>
</gene>